<dbReference type="RefSeq" id="WP_199575316.1">
    <property type="nucleotide sequence ID" value="NZ_JAENBO010000002.1"/>
</dbReference>
<evidence type="ECO:0000313" key="2">
    <source>
        <dbReference type="EMBL" id="MBJ8325753.1"/>
    </source>
</evidence>
<keyword evidence="1" id="KW-0812">Transmembrane</keyword>
<sequence>MSKLTKIISFIIGILVLTFLGAVVFINAHSVVLPDYMKWLQYKIELPSYLTMFNDGFLSQYLFWVSLVLFVVIIIAILVVLFYPRTKTEIDLKEKQGTLLLSKSAIEGYVRSLIHNKEIMETPNVSVKLYKRKFKVVVSGTLESRVNVVPEVSQIKTDIEKGLREFFGLNQSVKFNISVKKIKAPQKELAAPRVV</sequence>
<keyword evidence="3" id="KW-1185">Reference proteome</keyword>
<dbReference type="EMBL" id="JAENBO010000002">
    <property type="protein sequence ID" value="MBJ8325753.1"/>
    <property type="molecule type" value="Genomic_DNA"/>
</dbReference>
<evidence type="ECO:0000256" key="1">
    <source>
        <dbReference type="SAM" id="Phobius"/>
    </source>
</evidence>
<accession>A0ABS0ZIT3</accession>
<reference evidence="2 3" key="1">
    <citation type="journal article" date="2021" name="Int. J. Syst. Evol. Microbiol.">
        <title>Streptococcus vicugnae sp. nov., isolated from faeces of alpacas (Vicugna pacos) and cattle (Bos taurus), Streptococcus zalophi sp. nov., and Streptococcus pacificus sp. nov., isolated from respiratory tract of California sea lions (Zalophus californianus).</title>
        <authorList>
            <person name="Volokhov D.V."/>
            <person name="Zagorodnyaya T.A."/>
            <person name="Shen Z."/>
            <person name="Blom J."/>
            <person name="Furtak V.A."/>
            <person name="Eisenberg T."/>
            <person name="Fan P."/>
            <person name="Jeong K.C."/>
            <person name="Gao Y."/>
            <person name="Zhang S."/>
            <person name="Amselle M."/>
        </authorList>
    </citation>
    <scope>NUCLEOTIDE SEQUENCE [LARGE SCALE GENOMIC DNA]</scope>
    <source>
        <strain evidence="2 3">CSL7591</strain>
    </source>
</reference>
<dbReference type="Proteomes" id="UP000653045">
    <property type="component" value="Unassembled WGS sequence"/>
</dbReference>
<protein>
    <submittedName>
        <fullName evidence="2">Alkaline shock response membrane anchor protein AmaP</fullName>
    </submittedName>
</protein>
<proteinExistence type="predicted"/>
<comment type="caution">
    <text evidence="2">The sequence shown here is derived from an EMBL/GenBank/DDBJ whole genome shotgun (WGS) entry which is preliminary data.</text>
</comment>
<feature type="transmembrane region" description="Helical" evidence="1">
    <location>
        <begin position="7"/>
        <end position="28"/>
    </location>
</feature>
<keyword evidence="1" id="KW-1133">Transmembrane helix</keyword>
<feature type="transmembrane region" description="Helical" evidence="1">
    <location>
        <begin position="61"/>
        <end position="83"/>
    </location>
</feature>
<keyword evidence="1" id="KW-0472">Membrane</keyword>
<evidence type="ECO:0000313" key="3">
    <source>
        <dbReference type="Proteomes" id="UP000653045"/>
    </source>
</evidence>
<name>A0ABS0ZIT3_9STRE</name>
<gene>
    <name evidence="2" type="primary">amaP</name>
    <name evidence="2" type="ORF">JHK62_03530</name>
</gene>
<organism evidence="2 3">
    <name type="scientific">Streptococcus pacificus</name>
    <dbReference type="NCBI Taxonomy" id="2740577"/>
    <lineage>
        <taxon>Bacteria</taxon>
        <taxon>Bacillati</taxon>
        <taxon>Bacillota</taxon>
        <taxon>Bacilli</taxon>
        <taxon>Lactobacillales</taxon>
        <taxon>Streptococcaceae</taxon>
        <taxon>Streptococcus</taxon>
    </lineage>
</organism>
<dbReference type="NCBIfam" id="NF033218">
    <property type="entry name" value="anchor_AmaP"/>
    <property type="match status" value="1"/>
</dbReference>